<dbReference type="InterPro" id="IPR011004">
    <property type="entry name" value="Trimer_LpxA-like_sf"/>
</dbReference>
<dbReference type="SUPFAM" id="SSF51161">
    <property type="entry name" value="Trimeric LpxA-like enzymes"/>
    <property type="match status" value="1"/>
</dbReference>
<dbReference type="InterPro" id="IPR050484">
    <property type="entry name" value="Transf_Hexapept/Carb_Anhydrase"/>
</dbReference>
<comment type="caution">
    <text evidence="2">The sequence shown here is derived from an EMBL/GenBank/DDBJ whole genome shotgun (WGS) entry which is preliminary data.</text>
</comment>
<dbReference type="Gene3D" id="2.160.10.10">
    <property type="entry name" value="Hexapeptide repeat proteins"/>
    <property type="match status" value="1"/>
</dbReference>
<dbReference type="PANTHER" id="PTHR13061:SF29">
    <property type="entry name" value="GAMMA CARBONIC ANHYDRASE-LIKE 1, MITOCHONDRIAL-RELATED"/>
    <property type="match status" value="1"/>
</dbReference>
<keyword evidence="3" id="KW-1185">Reference proteome</keyword>
<dbReference type="Proteomes" id="UP001165160">
    <property type="component" value="Unassembled WGS sequence"/>
</dbReference>
<dbReference type="CDD" id="cd04645">
    <property type="entry name" value="LbH_gamma_CA_like"/>
    <property type="match status" value="1"/>
</dbReference>
<dbReference type="PANTHER" id="PTHR13061">
    <property type="entry name" value="DYNACTIN SUBUNIT P25"/>
    <property type="match status" value="1"/>
</dbReference>
<feature type="compositionally biased region" description="Basic and acidic residues" evidence="1">
    <location>
        <begin position="282"/>
        <end position="291"/>
    </location>
</feature>
<evidence type="ECO:0000313" key="3">
    <source>
        <dbReference type="Proteomes" id="UP001165160"/>
    </source>
</evidence>
<reference evidence="3" key="1">
    <citation type="journal article" date="2023" name="Commun. Biol.">
        <title>Genome analysis of Parmales, the sister group of diatoms, reveals the evolutionary specialization of diatoms from phago-mixotrophs to photoautotrophs.</title>
        <authorList>
            <person name="Ban H."/>
            <person name="Sato S."/>
            <person name="Yoshikawa S."/>
            <person name="Yamada K."/>
            <person name="Nakamura Y."/>
            <person name="Ichinomiya M."/>
            <person name="Sato N."/>
            <person name="Blanc-Mathieu R."/>
            <person name="Endo H."/>
            <person name="Kuwata A."/>
            <person name="Ogata H."/>
        </authorList>
    </citation>
    <scope>NUCLEOTIDE SEQUENCE [LARGE SCALE GENOMIC DNA]</scope>
    <source>
        <strain evidence="3">NIES 3699</strain>
    </source>
</reference>
<dbReference type="EMBL" id="BRXX01000101">
    <property type="protein sequence ID" value="GMH90063.1"/>
    <property type="molecule type" value="Genomic_DNA"/>
</dbReference>
<dbReference type="AlphaFoldDB" id="A0A9W7ESJ9"/>
<protein>
    <recommendedName>
        <fullName evidence="4">Gamma carbonic anhydrase</fullName>
    </recommendedName>
</protein>
<evidence type="ECO:0008006" key="4">
    <source>
        <dbReference type="Google" id="ProtNLM"/>
    </source>
</evidence>
<sequence>MSSVSNKFVAKVSNLARSLGASLESLGTSLETSRYTDRLVPSTRFVTFNGQTPSAPLTFVSPASSLIGDVTIGEGSSIWYGSVIRGDVNSIKIGTSTHILSNTVVHVAKIQGDFETAIGSNTIVGASSIIHASTIGDNCLLGTKVQVLDGANVPDNVIIEDGCVVSPGMVLEGGKRYAGVPAKEVGVVGEDDLKEVEKRCEELNALASIHALECGKSHATITRDAEISRDKLIRDPEYFQPDYTGEVTKEEDDVLGGGTPGRIFDNELRSPEGFEEETGWEGNKRVGGGEK</sequence>
<proteinExistence type="predicted"/>
<accession>A0A9W7ESJ9</accession>
<evidence type="ECO:0000313" key="2">
    <source>
        <dbReference type="EMBL" id="GMH90063.1"/>
    </source>
</evidence>
<name>A0A9W7ESJ9_9STRA</name>
<organism evidence="2 3">
    <name type="scientific">Triparma verrucosa</name>
    <dbReference type="NCBI Taxonomy" id="1606542"/>
    <lineage>
        <taxon>Eukaryota</taxon>
        <taxon>Sar</taxon>
        <taxon>Stramenopiles</taxon>
        <taxon>Ochrophyta</taxon>
        <taxon>Bolidophyceae</taxon>
        <taxon>Parmales</taxon>
        <taxon>Triparmaceae</taxon>
        <taxon>Triparma</taxon>
    </lineage>
</organism>
<evidence type="ECO:0000256" key="1">
    <source>
        <dbReference type="SAM" id="MobiDB-lite"/>
    </source>
</evidence>
<gene>
    <name evidence="2" type="ORF">TrVE_jg2700</name>
</gene>
<feature type="region of interest" description="Disordered" evidence="1">
    <location>
        <begin position="247"/>
        <end position="291"/>
    </location>
</feature>
<dbReference type="InterPro" id="IPR047324">
    <property type="entry name" value="LbH_gamma_CA-like"/>
</dbReference>